<protein>
    <submittedName>
        <fullName evidence="1">Uncharacterized protein</fullName>
    </submittedName>
</protein>
<dbReference type="AlphaFoldDB" id="A0A2T4C8J7"/>
<keyword evidence="2" id="KW-1185">Reference proteome</keyword>
<dbReference type="EMBL" id="KZ679130">
    <property type="protein sequence ID" value="PTB77886.1"/>
    <property type="molecule type" value="Genomic_DNA"/>
</dbReference>
<sequence>MLLAQLKLGFNEYIQPPPGIASPVHPTPTSLIRSGVSPSEAIQRPPAQGPLKAKDPIILHYYIHVRYSFSSSRLALPVLRRRQRPKRGISVIKCNQSPRIYPSYPYQGILFLISSSLSSDIPKAIQSTTVTNEIHLVSQFSSTRNHNPSGNMTQITHPHRFMYPSPDRRHLRARHPNSPADILSVPDPSPHHCSSSCKRTMINCQPCHDGPIS</sequence>
<reference evidence="1 2" key="1">
    <citation type="submission" date="2016-07" db="EMBL/GenBank/DDBJ databases">
        <title>Multiple horizontal gene transfer events from other fungi enriched the ability of initially mycotrophic Trichoderma (Ascomycota) to feed on dead plant biomass.</title>
        <authorList>
            <consortium name="DOE Joint Genome Institute"/>
            <person name="Aerts A."/>
            <person name="Atanasova L."/>
            <person name="Chenthamara K."/>
            <person name="Zhang J."/>
            <person name="Grujic M."/>
            <person name="Henrissat B."/>
            <person name="Kuo A."/>
            <person name="Salamov A."/>
            <person name="Lipzen A."/>
            <person name="Labutti K."/>
            <person name="Barry K."/>
            <person name="Miao Y."/>
            <person name="Rahimi M.J."/>
            <person name="Shen Q."/>
            <person name="Grigoriev I.V."/>
            <person name="Kubicek C.P."/>
            <person name="Druzhinina I.S."/>
        </authorList>
    </citation>
    <scope>NUCLEOTIDE SEQUENCE [LARGE SCALE GENOMIC DNA]</scope>
    <source>
        <strain evidence="1 2">ATCC 18648</strain>
    </source>
</reference>
<organism evidence="1 2">
    <name type="scientific">Trichoderma longibrachiatum ATCC 18648</name>
    <dbReference type="NCBI Taxonomy" id="983965"/>
    <lineage>
        <taxon>Eukaryota</taxon>
        <taxon>Fungi</taxon>
        <taxon>Dikarya</taxon>
        <taxon>Ascomycota</taxon>
        <taxon>Pezizomycotina</taxon>
        <taxon>Sordariomycetes</taxon>
        <taxon>Hypocreomycetidae</taxon>
        <taxon>Hypocreales</taxon>
        <taxon>Hypocreaceae</taxon>
        <taxon>Trichoderma</taxon>
    </lineage>
</organism>
<accession>A0A2T4C8J7</accession>
<evidence type="ECO:0000313" key="2">
    <source>
        <dbReference type="Proteomes" id="UP000240760"/>
    </source>
</evidence>
<proteinExistence type="predicted"/>
<name>A0A2T4C8J7_TRILO</name>
<gene>
    <name evidence="1" type="ORF">M440DRAFT_295043</name>
</gene>
<dbReference type="Proteomes" id="UP000240760">
    <property type="component" value="Unassembled WGS sequence"/>
</dbReference>
<evidence type="ECO:0000313" key="1">
    <source>
        <dbReference type="EMBL" id="PTB77886.1"/>
    </source>
</evidence>